<organism evidence="1 2">
    <name type="scientific">Octopus vulgaris</name>
    <name type="common">Common octopus</name>
    <dbReference type="NCBI Taxonomy" id="6645"/>
    <lineage>
        <taxon>Eukaryota</taxon>
        <taxon>Metazoa</taxon>
        <taxon>Spiralia</taxon>
        <taxon>Lophotrochozoa</taxon>
        <taxon>Mollusca</taxon>
        <taxon>Cephalopoda</taxon>
        <taxon>Coleoidea</taxon>
        <taxon>Octopodiformes</taxon>
        <taxon>Octopoda</taxon>
        <taxon>Incirrata</taxon>
        <taxon>Octopodidae</taxon>
        <taxon>Octopus</taxon>
    </lineage>
</organism>
<sequence length="74" mass="8625">MRESEGNTKYKEDARKVKIGYRCGKKGLSLNQLLFMDDLKLFGKFEKRIDSLTKTVQKESAYRELRLPSGEDHV</sequence>
<name>A0AA36FIS2_OCTVU</name>
<dbReference type="Proteomes" id="UP001162480">
    <property type="component" value="Chromosome 22"/>
</dbReference>
<accession>A0AA36FIS2</accession>
<protein>
    <submittedName>
        <fullName evidence="1">Uncharacterized protein</fullName>
    </submittedName>
</protein>
<keyword evidence="2" id="KW-1185">Reference proteome</keyword>
<dbReference type="EMBL" id="OX597835">
    <property type="protein sequence ID" value="CAI9739132.1"/>
    <property type="molecule type" value="Genomic_DNA"/>
</dbReference>
<evidence type="ECO:0000313" key="1">
    <source>
        <dbReference type="EMBL" id="CAI9739132.1"/>
    </source>
</evidence>
<evidence type="ECO:0000313" key="2">
    <source>
        <dbReference type="Proteomes" id="UP001162480"/>
    </source>
</evidence>
<reference evidence="1" key="1">
    <citation type="submission" date="2023-08" db="EMBL/GenBank/DDBJ databases">
        <authorList>
            <person name="Alioto T."/>
            <person name="Alioto T."/>
            <person name="Gomez Garrido J."/>
        </authorList>
    </citation>
    <scope>NUCLEOTIDE SEQUENCE</scope>
</reference>
<gene>
    <name evidence="1" type="ORF">OCTVUL_1B021660</name>
</gene>
<proteinExistence type="predicted"/>
<dbReference type="AlphaFoldDB" id="A0AA36FIS2"/>